<name>A0A195F8H3_9HYME</name>
<dbReference type="EMBL" id="KQ981744">
    <property type="protein sequence ID" value="KYN36359.1"/>
    <property type="molecule type" value="Genomic_DNA"/>
</dbReference>
<dbReference type="AlphaFoldDB" id="A0A195F8H3"/>
<evidence type="ECO:0000313" key="1">
    <source>
        <dbReference type="EMBL" id="KYN36359.1"/>
    </source>
</evidence>
<keyword evidence="2" id="KW-1185">Reference proteome</keyword>
<gene>
    <name evidence="1" type="ORF">ALC56_09319</name>
</gene>
<dbReference type="Proteomes" id="UP000078541">
    <property type="component" value="Unassembled WGS sequence"/>
</dbReference>
<proteinExistence type="predicted"/>
<accession>A0A195F8H3</accession>
<organism evidence="1 2">
    <name type="scientific">Trachymyrmex septentrionalis</name>
    <dbReference type="NCBI Taxonomy" id="34720"/>
    <lineage>
        <taxon>Eukaryota</taxon>
        <taxon>Metazoa</taxon>
        <taxon>Ecdysozoa</taxon>
        <taxon>Arthropoda</taxon>
        <taxon>Hexapoda</taxon>
        <taxon>Insecta</taxon>
        <taxon>Pterygota</taxon>
        <taxon>Neoptera</taxon>
        <taxon>Endopterygota</taxon>
        <taxon>Hymenoptera</taxon>
        <taxon>Apocrita</taxon>
        <taxon>Aculeata</taxon>
        <taxon>Formicoidea</taxon>
        <taxon>Formicidae</taxon>
        <taxon>Myrmicinae</taxon>
        <taxon>Trachymyrmex</taxon>
    </lineage>
</organism>
<reference evidence="1 2" key="1">
    <citation type="submission" date="2016-03" db="EMBL/GenBank/DDBJ databases">
        <title>Trachymyrmex septentrionalis WGS genome.</title>
        <authorList>
            <person name="Nygaard S."/>
            <person name="Hu H."/>
            <person name="Boomsma J."/>
            <person name="Zhang G."/>
        </authorList>
    </citation>
    <scope>NUCLEOTIDE SEQUENCE [LARGE SCALE GENOMIC DNA]</scope>
    <source>
        <strain evidence="1">Tsep2-gDNA-1</strain>
        <tissue evidence="1">Whole body</tissue>
    </source>
</reference>
<sequence>MLKNCFLTLEDKLESTRDTEKGTKGAGSDSYDLERRTELQKGVKRRTHSIIDKRVKDKPFNAKSMDRYSRFQNYGGALRSSIYRSVTVADWAFHFINDIKNSLRIMGH</sequence>
<evidence type="ECO:0000313" key="2">
    <source>
        <dbReference type="Proteomes" id="UP000078541"/>
    </source>
</evidence>
<protein>
    <submittedName>
        <fullName evidence="1">Uncharacterized protein</fullName>
    </submittedName>
</protein>